<sequence length="288" mass="33140">MKQDEDAFVEHPYSDDPDEIDKEEIITGTKICDCPQPGCFLESFIDESWVYEQMGEVKGWAIRGLNPVAVQQKGYSPCLPVPAHHGKRAIIISALTEFGIVPETTFVGLGGFTSDGDYHKTMTSEIYENWFQELVSKTAQHFQGRNIVFTMDNASYHTRTIFSKEVEGKKPIKKADIQAWLSKHKVPYLKTDTVEVLKRLMKEAIKELGLDRLVVDEICQNASITYGITIKLLRLPPYHSNLNPIELFWGQMKTHLRKTLRPEHKIETVMIMRRIFVKAFLRKQQQKP</sequence>
<proteinExistence type="predicted"/>
<dbReference type="PANTHER" id="PTHR33939">
    <property type="entry name" value="PROTEIN CBG22215"/>
    <property type="match status" value="1"/>
</dbReference>
<dbReference type="PANTHER" id="PTHR33939:SF1">
    <property type="entry name" value="DUF4371 DOMAIN-CONTAINING PROTEIN"/>
    <property type="match status" value="1"/>
</dbReference>
<dbReference type="GO" id="GO:0003676">
    <property type="term" value="F:nucleic acid binding"/>
    <property type="evidence" value="ECO:0007669"/>
    <property type="project" value="InterPro"/>
</dbReference>
<accession>A0A914BZL4</accession>
<reference evidence="3" key="1">
    <citation type="submission" date="2022-11" db="UniProtKB">
        <authorList>
            <consortium name="WormBaseParasite"/>
        </authorList>
    </citation>
    <scope>IDENTIFICATION</scope>
</reference>
<feature type="domain" description="Tc1-like transposase DDE" evidence="1">
    <location>
        <begin position="118"/>
        <end position="261"/>
    </location>
</feature>
<evidence type="ECO:0000313" key="3">
    <source>
        <dbReference type="WBParaSite" id="ACRNAN_Path_1364.g5352.t1"/>
    </source>
</evidence>
<dbReference type="Proteomes" id="UP000887540">
    <property type="component" value="Unplaced"/>
</dbReference>
<evidence type="ECO:0000259" key="1">
    <source>
        <dbReference type="Pfam" id="PF13358"/>
    </source>
</evidence>
<dbReference type="Pfam" id="PF13358">
    <property type="entry name" value="DDE_3"/>
    <property type="match status" value="1"/>
</dbReference>
<dbReference type="InterPro" id="IPR038717">
    <property type="entry name" value="Tc1-like_DDE_dom"/>
</dbReference>
<dbReference type="AlphaFoldDB" id="A0A914BZL4"/>
<keyword evidence="2" id="KW-1185">Reference proteome</keyword>
<dbReference type="Gene3D" id="3.30.420.10">
    <property type="entry name" value="Ribonuclease H-like superfamily/Ribonuclease H"/>
    <property type="match status" value="1"/>
</dbReference>
<dbReference type="WBParaSite" id="ACRNAN_Path_1364.g5352.t1">
    <property type="protein sequence ID" value="ACRNAN_Path_1364.g5352.t1"/>
    <property type="gene ID" value="ACRNAN_Path_1364.g5352"/>
</dbReference>
<dbReference type="InterPro" id="IPR036397">
    <property type="entry name" value="RNaseH_sf"/>
</dbReference>
<evidence type="ECO:0000313" key="2">
    <source>
        <dbReference type="Proteomes" id="UP000887540"/>
    </source>
</evidence>
<name>A0A914BZL4_9BILA</name>
<protein>
    <submittedName>
        <fullName evidence="3">Tc1-like transposase DDE domain-containing protein</fullName>
    </submittedName>
</protein>
<organism evidence="2 3">
    <name type="scientific">Acrobeloides nanus</name>
    <dbReference type="NCBI Taxonomy" id="290746"/>
    <lineage>
        <taxon>Eukaryota</taxon>
        <taxon>Metazoa</taxon>
        <taxon>Ecdysozoa</taxon>
        <taxon>Nematoda</taxon>
        <taxon>Chromadorea</taxon>
        <taxon>Rhabditida</taxon>
        <taxon>Tylenchina</taxon>
        <taxon>Cephalobomorpha</taxon>
        <taxon>Cephaloboidea</taxon>
        <taxon>Cephalobidae</taxon>
        <taxon>Acrobeloides</taxon>
    </lineage>
</organism>